<dbReference type="AlphaFoldDB" id="N0BHJ2"/>
<organism evidence="1 2">
    <name type="scientific">Hyphomicrobium denitrificans 1NES1</name>
    <dbReference type="NCBI Taxonomy" id="670307"/>
    <lineage>
        <taxon>Bacteria</taxon>
        <taxon>Pseudomonadati</taxon>
        <taxon>Pseudomonadota</taxon>
        <taxon>Alphaproteobacteria</taxon>
        <taxon>Hyphomicrobiales</taxon>
        <taxon>Hyphomicrobiaceae</taxon>
        <taxon>Hyphomicrobium</taxon>
    </lineage>
</organism>
<proteinExistence type="predicted"/>
<dbReference type="Proteomes" id="UP000005952">
    <property type="component" value="Chromosome"/>
</dbReference>
<dbReference type="HOGENOM" id="CLU_2916339_0_0_5"/>
<evidence type="ECO:0000313" key="2">
    <source>
        <dbReference type="Proteomes" id="UP000005952"/>
    </source>
</evidence>
<keyword evidence="2" id="KW-1185">Reference proteome</keyword>
<dbReference type="RefSeq" id="WP_015599630.1">
    <property type="nucleotide sequence ID" value="NC_021172.1"/>
</dbReference>
<sequence length="61" mass="6954">MSNREQIWRSFVERSEGNASVRKALEEIEKLEEVGDKHEFDAANLKLPYASSEEGTGAVWK</sequence>
<dbReference type="STRING" id="670307.HYPDE_39733"/>
<name>N0BHJ2_9HYPH</name>
<protein>
    <submittedName>
        <fullName evidence="1">Uncharacterized protein</fullName>
    </submittedName>
</protein>
<reference evidence="1 2" key="1">
    <citation type="journal article" date="2013" name="Genome Announc.">
        <title>Genome sequences for three denitrifying bacterial strains isolated from a uranium- and nitrate-contaminated subsurface environment.</title>
        <authorList>
            <person name="Venkatramanan R."/>
            <person name="Prakash O."/>
            <person name="Woyke T."/>
            <person name="Chain P."/>
            <person name="Goodwin L.A."/>
            <person name="Watson D."/>
            <person name="Brooks S."/>
            <person name="Kostka J.E."/>
            <person name="Green S.J."/>
        </authorList>
    </citation>
    <scope>NUCLEOTIDE SEQUENCE [LARGE SCALE GENOMIC DNA]</scope>
    <source>
        <strain evidence="1 2">1NES1</strain>
    </source>
</reference>
<dbReference type="EMBL" id="CP005587">
    <property type="protein sequence ID" value="AGK59615.1"/>
    <property type="molecule type" value="Genomic_DNA"/>
</dbReference>
<accession>N0BHJ2</accession>
<evidence type="ECO:0000313" key="1">
    <source>
        <dbReference type="EMBL" id="AGK59615.1"/>
    </source>
</evidence>
<gene>
    <name evidence="1" type="ORF">HYPDE_39733</name>
</gene>
<dbReference type="KEGG" id="hdt:HYPDE_39733"/>